<accession>A0ABW1QU80</accession>
<sequence length="400" mass="43799">MDDVIPLPTDLPQVTGLLASRGRSGHAWAAGMWQQDPLADAVVNDTDSAAGRAVRTALRDGIGDLDALPASFPASARALLTQVSTAPEWLERDRLDRAADVLVRYTAQWGLVLGAASLLRGADNRVAAMPLVLTGRYGNEPAVRSIEVGAWLQQITRRGGMEVDGPGFQHTVRVRMIHAHVRRHVGALPDWDEARWGVPVPQSYMAFTLAEFGHVSLAAMERLGARLRPDELADVYHLWRYVGHLIGVEEALNPVDEADHVRIEEFYSLTSPGPDEHSKAFCRALTEQYLAPQLAAMLPGPDAWRQKFALSTMYGMSRIFLGQQAADALDVPDGVAKFVLRAARPLLLGLDQTRLLIQGRDGATRRGYVARDRELARLRAEQEMTHDLVDSVPGAVGHQG</sequence>
<name>A0ABW1QU80_9ACTN</name>
<dbReference type="PANTHER" id="PTHR37539">
    <property type="entry name" value="SECRETED PROTEIN-RELATED"/>
    <property type="match status" value="1"/>
</dbReference>
<dbReference type="EC" id="1.-.-.-" evidence="2"/>
<proteinExistence type="predicted"/>
<protein>
    <submittedName>
        <fullName evidence="2">Oxygenase MpaB family protein</fullName>
        <ecNumber evidence="2">1.-.-.-</ecNumber>
    </submittedName>
</protein>
<comment type="caution">
    <text evidence="2">The sequence shown here is derived from an EMBL/GenBank/DDBJ whole genome shotgun (WGS) entry which is preliminary data.</text>
</comment>
<dbReference type="GO" id="GO:0016491">
    <property type="term" value="F:oxidoreductase activity"/>
    <property type="evidence" value="ECO:0007669"/>
    <property type="project" value="UniProtKB-KW"/>
</dbReference>
<evidence type="ECO:0000313" key="3">
    <source>
        <dbReference type="Proteomes" id="UP001596098"/>
    </source>
</evidence>
<dbReference type="Pfam" id="PF09995">
    <property type="entry name" value="MPAB_Lcp_cat"/>
    <property type="match status" value="1"/>
</dbReference>
<dbReference type="InterPro" id="IPR018713">
    <property type="entry name" value="MPAB/Lcp_cat_dom"/>
</dbReference>
<organism evidence="2 3">
    <name type="scientific">Nocardioides yefusunii</name>
    <dbReference type="NCBI Taxonomy" id="2500546"/>
    <lineage>
        <taxon>Bacteria</taxon>
        <taxon>Bacillati</taxon>
        <taxon>Actinomycetota</taxon>
        <taxon>Actinomycetes</taxon>
        <taxon>Propionibacteriales</taxon>
        <taxon>Nocardioidaceae</taxon>
        <taxon>Nocardioides</taxon>
    </lineage>
</organism>
<dbReference type="PANTHER" id="PTHR37539:SF1">
    <property type="entry name" value="ER-BOUND OXYGENASE MPAB_MPAB'_RUBBER OXYGENASE CATALYTIC DOMAIN-CONTAINING PROTEIN"/>
    <property type="match status" value="1"/>
</dbReference>
<dbReference type="RefSeq" id="WP_128220749.1">
    <property type="nucleotide sequence ID" value="NZ_CP034929.1"/>
</dbReference>
<reference evidence="3" key="1">
    <citation type="journal article" date="2019" name="Int. J. Syst. Evol. Microbiol.">
        <title>The Global Catalogue of Microorganisms (GCM) 10K type strain sequencing project: providing services to taxonomists for standard genome sequencing and annotation.</title>
        <authorList>
            <consortium name="The Broad Institute Genomics Platform"/>
            <consortium name="The Broad Institute Genome Sequencing Center for Infectious Disease"/>
            <person name="Wu L."/>
            <person name="Ma J."/>
        </authorList>
    </citation>
    <scope>NUCLEOTIDE SEQUENCE [LARGE SCALE GENOMIC DNA]</scope>
    <source>
        <strain evidence="3">DFY28</strain>
    </source>
</reference>
<gene>
    <name evidence="2" type="ORF">ACFPWU_02105</name>
</gene>
<evidence type="ECO:0000259" key="1">
    <source>
        <dbReference type="Pfam" id="PF09995"/>
    </source>
</evidence>
<keyword evidence="3" id="KW-1185">Reference proteome</keyword>
<dbReference type="EMBL" id="JBHSQI010000001">
    <property type="protein sequence ID" value="MFC6152457.1"/>
    <property type="molecule type" value="Genomic_DNA"/>
</dbReference>
<keyword evidence="2" id="KW-0560">Oxidoreductase</keyword>
<evidence type="ECO:0000313" key="2">
    <source>
        <dbReference type="EMBL" id="MFC6152457.1"/>
    </source>
</evidence>
<dbReference type="Proteomes" id="UP001596098">
    <property type="component" value="Unassembled WGS sequence"/>
</dbReference>
<feature type="domain" description="ER-bound oxygenase mpaB/mpaB'/Rubber oxygenase catalytic" evidence="1">
    <location>
        <begin position="104"/>
        <end position="341"/>
    </location>
</feature>
<dbReference type="InterPro" id="IPR037473">
    <property type="entry name" value="Lcp-like"/>
</dbReference>